<feature type="transmembrane region" description="Helical" evidence="1">
    <location>
        <begin position="40"/>
        <end position="61"/>
    </location>
</feature>
<dbReference type="AlphaFoldDB" id="A0A645FZC9"/>
<reference evidence="2" key="1">
    <citation type="submission" date="2019-08" db="EMBL/GenBank/DDBJ databases">
        <authorList>
            <person name="Kucharzyk K."/>
            <person name="Murdoch R.W."/>
            <person name="Higgins S."/>
            <person name="Loffler F."/>
        </authorList>
    </citation>
    <scope>NUCLEOTIDE SEQUENCE</scope>
</reference>
<proteinExistence type="predicted"/>
<evidence type="ECO:0000313" key="2">
    <source>
        <dbReference type="EMBL" id="MPN19918.1"/>
    </source>
</evidence>
<organism evidence="2">
    <name type="scientific">bioreactor metagenome</name>
    <dbReference type="NCBI Taxonomy" id="1076179"/>
    <lineage>
        <taxon>unclassified sequences</taxon>
        <taxon>metagenomes</taxon>
        <taxon>ecological metagenomes</taxon>
    </lineage>
</organism>
<keyword evidence="1" id="KW-1133">Transmembrane helix</keyword>
<comment type="caution">
    <text evidence="2">The sequence shown here is derived from an EMBL/GenBank/DDBJ whole genome shotgun (WGS) entry which is preliminary data.</text>
</comment>
<accession>A0A645FZC9</accession>
<gene>
    <name evidence="2" type="ORF">SDC9_167293</name>
</gene>
<dbReference type="EMBL" id="VSSQ01067551">
    <property type="protein sequence ID" value="MPN19918.1"/>
    <property type="molecule type" value="Genomic_DNA"/>
</dbReference>
<name>A0A645FZC9_9ZZZZ</name>
<sequence>MGNFNGVLQHILSIAGTEMQPSQKLHQFGMNSVDTGIENSLFPGVSYALIHFFFGFFHHFLNTGRMNASV</sequence>
<protein>
    <submittedName>
        <fullName evidence="2">Uncharacterized protein</fullName>
    </submittedName>
</protein>
<evidence type="ECO:0000256" key="1">
    <source>
        <dbReference type="SAM" id="Phobius"/>
    </source>
</evidence>
<keyword evidence="1" id="KW-0472">Membrane</keyword>
<keyword evidence="1" id="KW-0812">Transmembrane</keyword>